<reference evidence="5 6" key="1">
    <citation type="submission" date="2016-10" db="EMBL/GenBank/DDBJ databases">
        <authorList>
            <person name="de Groot N.N."/>
        </authorList>
    </citation>
    <scope>NUCLEOTIDE SEQUENCE [LARGE SCALE GENOMIC DNA]</scope>
    <source>
        <strain evidence="5 6">CGMCC 1.10457</strain>
    </source>
</reference>
<proteinExistence type="predicted"/>
<gene>
    <name evidence="5" type="ORF">SAMN05216559_3570</name>
</gene>
<name>A0A1I6M2J3_9EURY</name>
<dbReference type="OrthoDB" id="202021at2157"/>
<sequence length="233" mass="26583">MSTIVEAHVPAEQFALSETLQALPDAEFRMVRLVAHGGDSVMPFLWAQTADDEELTAALDEDPTVGDVDVLAEFEDESLVQVDWQARIRVLVSIVSEEDATILDAHAREGTWRLQIFFPDHDSVSTVYDFCEEYGIDVTLERICDMSDSYQQDGIRLTEEQYQAISHAYEAGYYDVPRRINQEELAESFDVSHQALSERLRRGHQTVIANMLYRKLQRPDRAVAPRMSHKMDS</sequence>
<dbReference type="InterPro" id="IPR031803">
    <property type="entry name" value="BAT_GAF/HTH-assoc"/>
</dbReference>
<keyword evidence="6" id="KW-1185">Reference proteome</keyword>
<feature type="domain" description="HTH bat-type" evidence="3">
    <location>
        <begin position="157"/>
        <end position="208"/>
    </location>
</feature>
<feature type="domain" description="Bacterioopsin transcriptional activator GAF and HTH associated" evidence="4">
    <location>
        <begin position="9"/>
        <end position="141"/>
    </location>
</feature>
<evidence type="ECO:0000259" key="3">
    <source>
        <dbReference type="Pfam" id="PF04967"/>
    </source>
</evidence>
<organism evidence="5 6">
    <name type="scientific">Halomicrobium zhouii</name>
    <dbReference type="NCBI Taxonomy" id="767519"/>
    <lineage>
        <taxon>Archaea</taxon>
        <taxon>Methanobacteriati</taxon>
        <taxon>Methanobacteriota</taxon>
        <taxon>Stenosarchaea group</taxon>
        <taxon>Halobacteria</taxon>
        <taxon>Halobacteriales</taxon>
        <taxon>Haloarculaceae</taxon>
        <taxon>Halomicrobium</taxon>
    </lineage>
</organism>
<dbReference type="InterPro" id="IPR007050">
    <property type="entry name" value="HTH_bacterioopsin"/>
</dbReference>
<evidence type="ECO:0008006" key="7">
    <source>
        <dbReference type="Google" id="ProtNLM"/>
    </source>
</evidence>
<dbReference type="Pfam" id="PF04967">
    <property type="entry name" value="HTH_10"/>
    <property type="match status" value="1"/>
</dbReference>
<evidence type="ECO:0000256" key="1">
    <source>
        <dbReference type="ARBA" id="ARBA00023015"/>
    </source>
</evidence>
<protein>
    <recommendedName>
        <fullName evidence="7">GAF and HTH_10 associated domain-containing protein</fullName>
    </recommendedName>
</protein>
<dbReference type="STRING" id="767519.SAMN05216559_3570"/>
<dbReference type="EMBL" id="FOZK01000004">
    <property type="protein sequence ID" value="SFS09722.1"/>
    <property type="molecule type" value="Genomic_DNA"/>
</dbReference>
<dbReference type="Proteomes" id="UP000199062">
    <property type="component" value="Unassembled WGS sequence"/>
</dbReference>
<evidence type="ECO:0000313" key="6">
    <source>
        <dbReference type="Proteomes" id="UP000199062"/>
    </source>
</evidence>
<dbReference type="PANTHER" id="PTHR34236">
    <property type="entry name" value="DIMETHYL SULFOXIDE REDUCTASE TRANSCRIPTIONAL ACTIVATOR"/>
    <property type="match status" value="1"/>
</dbReference>
<dbReference type="AlphaFoldDB" id="A0A1I6M2J3"/>
<evidence type="ECO:0000313" key="5">
    <source>
        <dbReference type="EMBL" id="SFS09722.1"/>
    </source>
</evidence>
<evidence type="ECO:0000256" key="2">
    <source>
        <dbReference type="ARBA" id="ARBA00023163"/>
    </source>
</evidence>
<dbReference type="RefSeq" id="WP_089818261.1">
    <property type="nucleotide sequence ID" value="NZ_FOZK01000004.1"/>
</dbReference>
<accession>A0A1I6M2J3</accession>
<evidence type="ECO:0000259" key="4">
    <source>
        <dbReference type="Pfam" id="PF15915"/>
    </source>
</evidence>
<keyword evidence="1" id="KW-0805">Transcription regulation</keyword>
<dbReference type="PANTHER" id="PTHR34236:SF1">
    <property type="entry name" value="DIMETHYL SULFOXIDE REDUCTASE TRANSCRIPTIONAL ACTIVATOR"/>
    <property type="match status" value="1"/>
</dbReference>
<keyword evidence="2" id="KW-0804">Transcription</keyword>
<dbReference type="Pfam" id="PF15915">
    <property type="entry name" value="BAT"/>
    <property type="match status" value="1"/>
</dbReference>